<dbReference type="Proteomes" id="UP000054485">
    <property type="component" value="Unassembled WGS sequence"/>
</dbReference>
<feature type="domain" description="KOW" evidence="2">
    <location>
        <begin position="740"/>
        <end position="767"/>
    </location>
</feature>
<feature type="domain" description="KOW" evidence="2">
    <location>
        <begin position="558"/>
        <end position="590"/>
    </location>
</feature>
<feature type="domain" description="KOW" evidence="2">
    <location>
        <begin position="679"/>
        <end position="706"/>
    </location>
</feature>
<sequence length="1130" mass="125516">MSKRPATSEIAPGASSKRVKRVNQTDAILNMVKTFISTEAEVDKGSEEEEIDYSEADEEAFVVPDEACDDDQASGNRQAIASSEPLKDVAAWRILKEFLDTDMGFGQMQAKLVAHLGSRYREEDWAEAKTLLFSGETDNDLSWSNVCKVIERHMLLPAEFGGPSSRSNLQPGQAWQDTVDSLYDRFITNDTRSSRVRAPTPSPSASSPLVPSPSELACRIIMRFIRDQVTSSHAYDLLEVEFSDDPTLMAHWESVLDAIVEADTPEDKLHLFTKLTSAPPAASDQPPRRVGVVDQPTSITQDDEIAPASNLPTWLVTVPSTQLKNKGFEVYTHSTLPGRLCVKAKDTYAIRDAWPSSHGSCFFDVIFLPPEDQFTVERSIAIPGWYRPVRGLYRFDVGLAHSYDKQADTLRVLFPSRAHSGLGIGKDPSVPRLHNPLDSVSTSAGRKKTYMHGLLALDLRRTAVTEITLPVPESIRLHKESGCNPAFVQRTLHAYAAQHWIEGDLVRVKAGEMVGCTAKIDCVDMSTYSASAYMQESVHVENISLKPLMFSLSDLERKFRVGDNVRVLDNSIAAPQLKGKTGMVVQVDDDTVVVLDQSSESEFTVGFDSLATFIGSISKQGPTNTSIRNNTPMKGDQVVVTEGIHVCEFGEKIITVPIRETAFTPNPAALQHTHERGYDVVAGDIVQVVRGDQLHASGTVLRVDLSNKTLTFKDTPHTECTISIVYVARIGGRGDREPMQHLVGKEVFIIQGAMKSYRGTLQSLSRDTCKVAFQGRIEEFPRTYVVSRKGVLLNGSRLPQNQQQEFNNLVRSSFIRPPHIIPPKTPRHSPLPNESHPDQPAPAITESLWDAPMDSLEIDRCQEDARSVPRQDPWVFNEDDREERRLYPFDASSSSSPADSPAAVIVRNPLIAALCCNWHMKFRIIKSSSSNWISYLNRLVDTVAPDPFMLDKGLVKEGEIAIRYSSRTKNTGLKVGTISLEDIAPEPPSGQNKKFTLIRGDFIGSVHTTGKTPKDKSKIITAEGKLFDRADTYTPMFFYQNLGREEISSSGTSFLNRTEASNVEKIVTKFFKSGVLPNQIGAVTPYEDQRSYIVNYMQFNGSLKKELYKDIEVASVDAFQGREKDYIILS</sequence>
<proteinExistence type="predicted"/>
<dbReference type="InterPro" id="IPR005824">
    <property type="entry name" value="KOW"/>
</dbReference>
<dbReference type="OrthoDB" id="2686102at2759"/>
<keyword evidence="4" id="KW-1185">Reference proteome</keyword>
<dbReference type="InterPro" id="IPR047187">
    <property type="entry name" value="SF1_C_Upf1"/>
</dbReference>
<dbReference type="InterPro" id="IPR008991">
    <property type="entry name" value="Translation_prot_SH3-like_sf"/>
</dbReference>
<evidence type="ECO:0000313" key="3">
    <source>
        <dbReference type="EMBL" id="KIK34555.1"/>
    </source>
</evidence>
<dbReference type="InterPro" id="IPR027417">
    <property type="entry name" value="P-loop_NTPase"/>
</dbReference>
<dbReference type="InterPro" id="IPR045055">
    <property type="entry name" value="DNA2/NAM7-like"/>
</dbReference>
<name>A0A0C9ZAL5_9AGAM</name>
<gene>
    <name evidence="3" type="ORF">CY34DRAFT_17639</name>
</gene>
<dbReference type="EMBL" id="KN835736">
    <property type="protein sequence ID" value="KIK34555.1"/>
    <property type="molecule type" value="Genomic_DNA"/>
</dbReference>
<dbReference type="Gene3D" id="2.30.30.30">
    <property type="match status" value="1"/>
</dbReference>
<organism evidence="3 4">
    <name type="scientific">Suillus luteus UH-Slu-Lm8-n1</name>
    <dbReference type="NCBI Taxonomy" id="930992"/>
    <lineage>
        <taxon>Eukaryota</taxon>
        <taxon>Fungi</taxon>
        <taxon>Dikarya</taxon>
        <taxon>Basidiomycota</taxon>
        <taxon>Agaricomycotina</taxon>
        <taxon>Agaricomycetes</taxon>
        <taxon>Agaricomycetidae</taxon>
        <taxon>Boletales</taxon>
        <taxon>Suillineae</taxon>
        <taxon>Suillaceae</taxon>
        <taxon>Suillus</taxon>
    </lineage>
</organism>
<reference evidence="4" key="2">
    <citation type="submission" date="2015-01" db="EMBL/GenBank/DDBJ databases">
        <title>Evolutionary Origins and Diversification of the Mycorrhizal Mutualists.</title>
        <authorList>
            <consortium name="DOE Joint Genome Institute"/>
            <consortium name="Mycorrhizal Genomics Consortium"/>
            <person name="Kohler A."/>
            <person name="Kuo A."/>
            <person name="Nagy L.G."/>
            <person name="Floudas D."/>
            <person name="Copeland A."/>
            <person name="Barry K.W."/>
            <person name="Cichocki N."/>
            <person name="Veneault-Fourrey C."/>
            <person name="LaButti K."/>
            <person name="Lindquist E.A."/>
            <person name="Lipzen A."/>
            <person name="Lundell T."/>
            <person name="Morin E."/>
            <person name="Murat C."/>
            <person name="Riley R."/>
            <person name="Ohm R."/>
            <person name="Sun H."/>
            <person name="Tunlid A."/>
            <person name="Henrissat B."/>
            <person name="Grigoriev I.V."/>
            <person name="Hibbett D.S."/>
            <person name="Martin F."/>
        </authorList>
    </citation>
    <scope>NUCLEOTIDE SEQUENCE [LARGE SCALE GENOMIC DNA]</scope>
    <source>
        <strain evidence="4">UH-Slu-Lm8-n1</strain>
    </source>
</reference>
<evidence type="ECO:0000256" key="1">
    <source>
        <dbReference type="SAM" id="MobiDB-lite"/>
    </source>
</evidence>
<protein>
    <recommendedName>
        <fullName evidence="2">KOW domain-containing protein</fullName>
    </recommendedName>
</protein>
<feature type="compositionally biased region" description="Low complexity" evidence="1">
    <location>
        <begin position="196"/>
        <end position="212"/>
    </location>
</feature>
<dbReference type="PANTHER" id="PTHR10887:SF364">
    <property type="entry name" value="REGULATOR OF NONSENSE TRANSCRIPTS 1"/>
    <property type="match status" value="1"/>
</dbReference>
<dbReference type="CDD" id="cd18808">
    <property type="entry name" value="SF1_C_Upf1"/>
    <property type="match status" value="1"/>
</dbReference>
<dbReference type="GO" id="GO:0000184">
    <property type="term" value="P:nuclear-transcribed mRNA catabolic process, nonsense-mediated decay"/>
    <property type="evidence" value="ECO:0007669"/>
    <property type="project" value="TreeGrafter"/>
</dbReference>
<dbReference type="GO" id="GO:0005737">
    <property type="term" value="C:cytoplasm"/>
    <property type="evidence" value="ECO:0007669"/>
    <property type="project" value="TreeGrafter"/>
</dbReference>
<accession>A0A0C9ZAL5</accession>
<dbReference type="InParanoid" id="A0A0C9ZAL5"/>
<dbReference type="PANTHER" id="PTHR10887">
    <property type="entry name" value="DNA2/NAM7 HELICASE FAMILY"/>
    <property type="match status" value="1"/>
</dbReference>
<feature type="domain" description="KOW" evidence="2">
    <location>
        <begin position="499"/>
        <end position="526"/>
    </location>
</feature>
<dbReference type="InterPro" id="IPR014722">
    <property type="entry name" value="Rib_uL2_dom2"/>
</dbReference>
<dbReference type="InterPro" id="IPR041679">
    <property type="entry name" value="DNA2/NAM7-like_C"/>
</dbReference>
<dbReference type="STRING" id="930992.A0A0C9ZAL5"/>
<dbReference type="SUPFAM" id="SSF50104">
    <property type="entry name" value="Translation proteins SH3-like domain"/>
    <property type="match status" value="1"/>
</dbReference>
<dbReference type="SMART" id="SM00739">
    <property type="entry name" value="KOW"/>
    <property type="match status" value="4"/>
</dbReference>
<dbReference type="Pfam" id="PF13087">
    <property type="entry name" value="AAA_12"/>
    <property type="match status" value="1"/>
</dbReference>
<dbReference type="HOGENOM" id="CLU_294257_0_0_1"/>
<evidence type="ECO:0000313" key="4">
    <source>
        <dbReference type="Proteomes" id="UP000054485"/>
    </source>
</evidence>
<dbReference type="GO" id="GO:0003724">
    <property type="term" value="F:RNA helicase activity"/>
    <property type="evidence" value="ECO:0007669"/>
    <property type="project" value="TreeGrafter"/>
</dbReference>
<dbReference type="Gene3D" id="3.40.50.300">
    <property type="entry name" value="P-loop containing nucleotide triphosphate hydrolases"/>
    <property type="match status" value="1"/>
</dbReference>
<reference evidence="3 4" key="1">
    <citation type="submission" date="2014-04" db="EMBL/GenBank/DDBJ databases">
        <authorList>
            <consortium name="DOE Joint Genome Institute"/>
            <person name="Kuo A."/>
            <person name="Ruytinx J."/>
            <person name="Rineau F."/>
            <person name="Colpaert J."/>
            <person name="Kohler A."/>
            <person name="Nagy L.G."/>
            <person name="Floudas D."/>
            <person name="Copeland A."/>
            <person name="Barry K.W."/>
            <person name="Cichocki N."/>
            <person name="Veneault-Fourrey C."/>
            <person name="LaButti K."/>
            <person name="Lindquist E.A."/>
            <person name="Lipzen A."/>
            <person name="Lundell T."/>
            <person name="Morin E."/>
            <person name="Murat C."/>
            <person name="Sun H."/>
            <person name="Tunlid A."/>
            <person name="Henrissat B."/>
            <person name="Grigoriev I.V."/>
            <person name="Hibbett D.S."/>
            <person name="Martin F."/>
            <person name="Nordberg H.P."/>
            <person name="Cantor M.N."/>
            <person name="Hua S.X."/>
        </authorList>
    </citation>
    <scope>NUCLEOTIDE SEQUENCE [LARGE SCALE GENOMIC DNA]</scope>
    <source>
        <strain evidence="3 4">UH-Slu-Lm8-n1</strain>
    </source>
</reference>
<feature type="region of interest" description="Disordered" evidence="1">
    <location>
        <begin position="817"/>
        <end position="844"/>
    </location>
</feature>
<evidence type="ECO:0000259" key="2">
    <source>
        <dbReference type="SMART" id="SM00739"/>
    </source>
</evidence>
<dbReference type="AlphaFoldDB" id="A0A0C9ZAL5"/>
<feature type="region of interest" description="Disordered" evidence="1">
    <location>
        <begin position="193"/>
        <end position="212"/>
    </location>
</feature>